<dbReference type="Proteomes" id="UP000054886">
    <property type="component" value="Unassembled WGS sequence"/>
</dbReference>
<gene>
    <name evidence="2" type="ORF">AO440_001152</name>
</gene>
<feature type="region of interest" description="Disordered" evidence="1">
    <location>
        <begin position="154"/>
        <end position="182"/>
    </location>
</feature>
<sequence length="818" mass="89972">MTNPMSNEVPAATSSPTSGLTAVNSHLHDIKEEKEDHENTVIHHSPVDYIPEIEEETRLDDTGDVSIESQDMINDTAEGDAEEEEKKLTNSFDELSLLPPLPHNDLSFDVIRAQQLENMENAAALQELDQRGMLLPEHTRNGLDALAESPESILRAHSSNSPDRSASPPHRMPSLRSSTPLSPIVVPSAVKDSRTSKMILDDLVSNNDELINIQSSLDYNLKNSQELNVEEIQYPLENPNTSFDLSKALEIPNSSSSLGNKGSSPLNTTQESNISVPPSPKITSPKASLKKKFSNTLLTTGGELPNINTNTNGNINGILTSQKHSPTEFPQLSKVATATSNTSLASHSATPVQARTSISSRPRRSTSITNSVQRLVLETANNDTKKPLTERKPSLKRYTSSINTPNTDLDNVSRLEAQLYNLPAVTGTISRAPSVNSGRARSQSQSVQQKLGSTDMQPLGLAISTTDLNSIDSKTKRPPFLRRASSALMRKASMKMGNENASSPMSPVTPLPTPVTAIDKKPYIRSTLGRQLSSTSIATDANIDYSGKTGRNVSTPLMRTSSFSHKMKRGLTRIMSTNGSSARISNKPPAEVVPSRHSQDFLRHTVPDNNSTIDNYTLRNGSNGDNSDNSVLYMAVDKRYNGAVPKSNSADSANMDYFNFPKTEIIDPNFKTMAIDMDAWKSQVPVINVTDGTSINMPARPRFDTECSKVFCLENVNVPRHNSNNSTPLSVSTNSSQAKSNTKEENQPDSIKVMDLKDYIKFLFKQKTLEDSTYEKIEKQFMESGWCSNSDLVNIRHKRYSVNKKWDDVINFYQSKVG</sequence>
<evidence type="ECO:0000313" key="2">
    <source>
        <dbReference type="EMBL" id="KTB12303.1"/>
    </source>
</evidence>
<evidence type="ECO:0000256" key="1">
    <source>
        <dbReference type="SAM" id="MobiDB-lite"/>
    </source>
</evidence>
<feature type="compositionally biased region" description="Basic and acidic residues" evidence="1">
    <location>
        <begin position="26"/>
        <end position="41"/>
    </location>
</feature>
<accession>A0A0W0CCC9</accession>
<feature type="compositionally biased region" description="Low complexity" evidence="1">
    <location>
        <begin position="254"/>
        <end position="266"/>
    </location>
</feature>
<dbReference type="OMA" id="KWAERIS"/>
<feature type="region of interest" description="Disordered" evidence="1">
    <location>
        <begin position="1"/>
        <end position="49"/>
    </location>
</feature>
<feature type="compositionally biased region" description="Low complexity" evidence="1">
    <location>
        <begin position="355"/>
        <end position="369"/>
    </location>
</feature>
<protein>
    <submittedName>
        <fullName evidence="2">Uncharacterized protein</fullName>
    </submittedName>
</protein>
<feature type="region of interest" description="Disordered" evidence="1">
    <location>
        <begin position="254"/>
        <end position="288"/>
    </location>
</feature>
<reference evidence="2 3" key="1">
    <citation type="submission" date="2015-10" db="EMBL/GenBank/DDBJ databases">
        <title>Draft genomes sequences of Candida glabrata isolates 1A, 1B, 2A, 2B, 3A and 3B.</title>
        <authorList>
            <person name="Haavelsrud O.E."/>
            <person name="Gaustad P."/>
        </authorList>
    </citation>
    <scope>NUCLEOTIDE SEQUENCE [LARGE SCALE GENOMIC DNA]</scope>
    <source>
        <strain evidence="2">910700640</strain>
    </source>
</reference>
<proteinExistence type="predicted"/>
<feature type="region of interest" description="Disordered" evidence="1">
    <location>
        <begin position="432"/>
        <end position="453"/>
    </location>
</feature>
<feature type="compositionally biased region" description="Polar residues" evidence="1">
    <location>
        <begin position="267"/>
        <end position="286"/>
    </location>
</feature>
<feature type="region of interest" description="Disordered" evidence="1">
    <location>
        <begin position="341"/>
        <end position="369"/>
    </location>
</feature>
<evidence type="ECO:0000313" key="3">
    <source>
        <dbReference type="Proteomes" id="UP000054886"/>
    </source>
</evidence>
<dbReference type="AlphaFoldDB" id="A0A0W0CCC9"/>
<dbReference type="VEuPathDB" id="FungiDB:CAGL0F01177g"/>
<comment type="caution">
    <text evidence="2">The sequence shown here is derived from an EMBL/GenBank/DDBJ whole genome shotgun (WGS) entry which is preliminary data.</text>
</comment>
<organism evidence="2 3">
    <name type="scientific">Candida glabrata</name>
    <name type="common">Yeast</name>
    <name type="synonym">Torulopsis glabrata</name>
    <dbReference type="NCBI Taxonomy" id="5478"/>
    <lineage>
        <taxon>Eukaryota</taxon>
        <taxon>Fungi</taxon>
        <taxon>Dikarya</taxon>
        <taxon>Ascomycota</taxon>
        <taxon>Saccharomycotina</taxon>
        <taxon>Saccharomycetes</taxon>
        <taxon>Saccharomycetales</taxon>
        <taxon>Saccharomycetaceae</taxon>
        <taxon>Nakaseomyces</taxon>
    </lineage>
</organism>
<feature type="compositionally biased region" description="Polar residues" evidence="1">
    <location>
        <begin position="722"/>
        <end position="740"/>
    </location>
</feature>
<dbReference type="VEuPathDB" id="FungiDB:GWK60_F00979"/>
<dbReference type="PhylomeDB" id="A0A0W0CCC9"/>
<feature type="compositionally biased region" description="Polar residues" evidence="1">
    <location>
        <begin position="1"/>
        <end position="24"/>
    </location>
</feature>
<dbReference type="VEuPathDB" id="FungiDB:B1J91_F01177g"/>
<feature type="compositionally biased region" description="Polar residues" evidence="1">
    <location>
        <begin position="341"/>
        <end position="354"/>
    </location>
</feature>
<dbReference type="VEuPathDB" id="FungiDB:GVI51_F00979"/>
<dbReference type="EMBL" id="LLZZ01000022">
    <property type="protein sequence ID" value="KTB12303.1"/>
    <property type="molecule type" value="Genomic_DNA"/>
</dbReference>
<name>A0A0W0CCC9_CANGB</name>
<feature type="region of interest" description="Disordered" evidence="1">
    <location>
        <begin position="722"/>
        <end position="748"/>
    </location>
</feature>